<gene>
    <name evidence="1" type="ORF">SEA_FLAPPER_62</name>
</gene>
<protein>
    <submittedName>
        <fullName evidence="1">RuvC-like resolvase</fullName>
    </submittedName>
</protein>
<evidence type="ECO:0000313" key="2">
    <source>
        <dbReference type="Proteomes" id="UP000240601"/>
    </source>
</evidence>
<sequence>MKPHDTPEHWFDRRAIFHADEGYPDPLEERLPALSDAMIARRMERGVTLVAFDPGGTTGWSVFTLDVERLFDKTVRAHEVITDWWHGEIDCGAASGQLGSAASQYDLSASEEGEAAGAHLCEKLVERHAKALNCTVVVEDFILRTQNQKRDALSPVRITAILDYLLWEGKNVPYPITRQQPSEAKTAITDERLKLWDMWVPGGRHARDADRHALLFVRKVREQRTKIFKAWPLLAEANRRDMLGLRST</sequence>
<keyword evidence="2" id="KW-1185">Reference proteome</keyword>
<accession>A0A2L1IXC4</accession>
<dbReference type="Proteomes" id="UP000240601">
    <property type="component" value="Segment"/>
</dbReference>
<evidence type="ECO:0000313" key="1">
    <source>
        <dbReference type="EMBL" id="AVD99805.1"/>
    </source>
</evidence>
<name>A0A2L1IXC4_9CAUD</name>
<organism evidence="1 2">
    <name type="scientific">Gordonia phage Flapper</name>
    <dbReference type="NCBI Taxonomy" id="2079415"/>
    <lineage>
        <taxon>Viruses</taxon>
        <taxon>Duplodnaviria</taxon>
        <taxon>Heunggongvirae</taxon>
        <taxon>Uroviricota</taxon>
        <taxon>Caudoviricetes</taxon>
        <taxon>Zierdtviridae</taxon>
        <taxon>Emilbogenvirinae</taxon>
        <taxon>Gruunavirus</taxon>
        <taxon>Gruunavirus flapper</taxon>
    </lineage>
</organism>
<reference evidence="1 2" key="1">
    <citation type="submission" date="2018-01" db="EMBL/GenBank/DDBJ databases">
        <authorList>
            <person name="Freeman E."/>
            <person name="St-Pierre M."/>
            <person name="Tero B."/>
            <person name="Wilson B."/>
            <person name="King B."/>
            <person name="Molloy S.D."/>
            <person name="Garlena R.A."/>
            <person name="Russell D.A."/>
            <person name="Pope W.H."/>
            <person name="Jacobs-Sera D."/>
            <person name="Hendrix R.W."/>
            <person name="Hatfull G.F."/>
        </authorList>
    </citation>
    <scope>NUCLEOTIDE SEQUENCE [LARGE SCALE GENOMIC DNA]</scope>
</reference>
<proteinExistence type="predicted"/>
<dbReference type="EMBL" id="MG757157">
    <property type="protein sequence ID" value="AVD99805.1"/>
    <property type="molecule type" value="Genomic_DNA"/>
</dbReference>